<dbReference type="InterPro" id="IPR010982">
    <property type="entry name" value="Lambda_DNA-bd_dom_sf"/>
</dbReference>
<evidence type="ECO:0000313" key="3">
    <source>
        <dbReference type="Proteomes" id="UP000182350"/>
    </source>
</evidence>
<dbReference type="Proteomes" id="UP000182350">
    <property type="component" value="Unassembled WGS sequence"/>
</dbReference>
<evidence type="ECO:0000259" key="1">
    <source>
        <dbReference type="PROSITE" id="PS50943"/>
    </source>
</evidence>
<dbReference type="EMBL" id="FPJW01000008">
    <property type="protein sequence ID" value="SFX63066.1"/>
    <property type="molecule type" value="Genomic_DNA"/>
</dbReference>
<name>A0A1K1YM58_9GAMM</name>
<proteinExistence type="predicted"/>
<accession>A0A1K1YM58</accession>
<dbReference type="SUPFAM" id="SSF47413">
    <property type="entry name" value="lambda repressor-like DNA-binding domains"/>
    <property type="match status" value="1"/>
</dbReference>
<dbReference type="STRING" id="1122209.SAMN02745752_02320"/>
<dbReference type="PROSITE" id="PS50943">
    <property type="entry name" value="HTH_CROC1"/>
    <property type="match status" value="1"/>
</dbReference>
<dbReference type="AlphaFoldDB" id="A0A1K1YM58"/>
<reference evidence="2 3" key="1">
    <citation type="submission" date="2016-11" db="EMBL/GenBank/DDBJ databases">
        <authorList>
            <person name="Jaros S."/>
            <person name="Januszkiewicz K."/>
            <person name="Wedrychowicz H."/>
        </authorList>
    </citation>
    <scope>NUCLEOTIDE SEQUENCE [LARGE SCALE GENOMIC DNA]</scope>
    <source>
        <strain evidence="2 3">DSM 21637</strain>
    </source>
</reference>
<dbReference type="RefSeq" id="WP_072326650.1">
    <property type="nucleotide sequence ID" value="NZ_FPJW01000008.1"/>
</dbReference>
<protein>
    <submittedName>
        <fullName evidence="2">Helix-turn-helix</fullName>
    </submittedName>
</protein>
<dbReference type="SMART" id="SM00530">
    <property type="entry name" value="HTH_XRE"/>
    <property type="match status" value="1"/>
</dbReference>
<dbReference type="Gene3D" id="1.10.260.40">
    <property type="entry name" value="lambda repressor-like DNA-binding domains"/>
    <property type="match status" value="1"/>
</dbReference>
<dbReference type="InterPro" id="IPR001387">
    <property type="entry name" value="Cro/C1-type_HTH"/>
</dbReference>
<dbReference type="Pfam" id="PF01381">
    <property type="entry name" value="HTH_3"/>
    <property type="match status" value="1"/>
</dbReference>
<dbReference type="OrthoDB" id="8527218at2"/>
<keyword evidence="3" id="KW-1185">Reference proteome</keyword>
<dbReference type="CDD" id="cd00093">
    <property type="entry name" value="HTH_XRE"/>
    <property type="match status" value="1"/>
</dbReference>
<sequence length="96" mass="10814">MELNKAMGKAIRRVREARLLTQEDFSEVSSRTYISSLERGLKSPTLKKIDELGQHMNVHPLTLILLAYVELEQRDSARSLFELSLAELADLLGSDG</sequence>
<feature type="domain" description="HTH cro/C1-type" evidence="1">
    <location>
        <begin position="11"/>
        <end position="63"/>
    </location>
</feature>
<evidence type="ECO:0000313" key="2">
    <source>
        <dbReference type="EMBL" id="SFX63066.1"/>
    </source>
</evidence>
<dbReference type="GO" id="GO:0003677">
    <property type="term" value="F:DNA binding"/>
    <property type="evidence" value="ECO:0007669"/>
    <property type="project" value="InterPro"/>
</dbReference>
<organism evidence="2 3">
    <name type="scientific">Marinospirillum alkaliphilum DSM 21637</name>
    <dbReference type="NCBI Taxonomy" id="1122209"/>
    <lineage>
        <taxon>Bacteria</taxon>
        <taxon>Pseudomonadati</taxon>
        <taxon>Pseudomonadota</taxon>
        <taxon>Gammaproteobacteria</taxon>
        <taxon>Oceanospirillales</taxon>
        <taxon>Oceanospirillaceae</taxon>
        <taxon>Marinospirillum</taxon>
    </lineage>
</organism>
<gene>
    <name evidence="2" type="ORF">SAMN02745752_02320</name>
</gene>